<gene>
    <name evidence="1" type="primary">Acey_s0670.g1366</name>
    <name evidence="1" type="ORF">Y032_0670g1366</name>
</gene>
<reference evidence="2" key="1">
    <citation type="journal article" date="2015" name="Nat. Genet.">
        <title>The genome and transcriptome of the zoonotic hookworm Ancylostoma ceylanicum identify infection-specific gene families.</title>
        <authorList>
            <person name="Schwarz E.M."/>
            <person name="Hu Y."/>
            <person name="Antoshechkin I."/>
            <person name="Miller M.M."/>
            <person name="Sternberg P.W."/>
            <person name="Aroian R.V."/>
        </authorList>
    </citation>
    <scope>NUCLEOTIDE SEQUENCE</scope>
    <source>
        <strain evidence="2">HY135</strain>
    </source>
</reference>
<keyword evidence="2" id="KW-1185">Reference proteome</keyword>
<dbReference type="EMBL" id="JARK01000270">
    <property type="protein sequence ID" value="EYC39176.1"/>
    <property type="molecule type" value="Genomic_DNA"/>
</dbReference>
<evidence type="ECO:0008006" key="3">
    <source>
        <dbReference type="Google" id="ProtNLM"/>
    </source>
</evidence>
<sequence length="74" mass="7800">MGGTNEAEMSIPNITFGLATSLEIEIGEVEADGLLGLAFVPYEGTNSEPFITSAFRQGISLDFTPLTAVVSHSH</sequence>
<dbReference type="AlphaFoldDB" id="A0A016WHU0"/>
<comment type="caution">
    <text evidence="1">The sequence shown here is derived from an EMBL/GenBank/DDBJ whole genome shotgun (WGS) entry which is preliminary data.</text>
</comment>
<name>A0A016WHU0_9BILA</name>
<dbReference type="OrthoDB" id="5839471at2759"/>
<dbReference type="Proteomes" id="UP000024635">
    <property type="component" value="Unassembled WGS sequence"/>
</dbReference>
<dbReference type="SUPFAM" id="SSF50630">
    <property type="entry name" value="Acid proteases"/>
    <property type="match status" value="1"/>
</dbReference>
<dbReference type="InterPro" id="IPR021109">
    <property type="entry name" value="Peptidase_aspartic_dom_sf"/>
</dbReference>
<organism evidence="1 2">
    <name type="scientific">Ancylostoma ceylanicum</name>
    <dbReference type="NCBI Taxonomy" id="53326"/>
    <lineage>
        <taxon>Eukaryota</taxon>
        <taxon>Metazoa</taxon>
        <taxon>Ecdysozoa</taxon>
        <taxon>Nematoda</taxon>
        <taxon>Chromadorea</taxon>
        <taxon>Rhabditida</taxon>
        <taxon>Rhabditina</taxon>
        <taxon>Rhabditomorpha</taxon>
        <taxon>Strongyloidea</taxon>
        <taxon>Ancylostomatidae</taxon>
        <taxon>Ancylostomatinae</taxon>
        <taxon>Ancylostoma</taxon>
    </lineage>
</organism>
<proteinExistence type="predicted"/>
<protein>
    <recommendedName>
        <fullName evidence="3">Peptidase A1 domain-containing protein</fullName>
    </recommendedName>
</protein>
<evidence type="ECO:0000313" key="2">
    <source>
        <dbReference type="Proteomes" id="UP000024635"/>
    </source>
</evidence>
<evidence type="ECO:0000313" key="1">
    <source>
        <dbReference type="EMBL" id="EYC39176.1"/>
    </source>
</evidence>
<accession>A0A016WHU0</accession>
<dbReference type="Gene3D" id="2.40.70.10">
    <property type="entry name" value="Acid Proteases"/>
    <property type="match status" value="1"/>
</dbReference>